<keyword evidence="4" id="KW-1185">Reference proteome</keyword>
<protein>
    <recommendedName>
        <fullName evidence="2">DUF6533 domain-containing protein</fullName>
    </recommendedName>
</protein>
<evidence type="ECO:0000259" key="2">
    <source>
        <dbReference type="Pfam" id="PF20151"/>
    </source>
</evidence>
<dbReference type="Pfam" id="PF20151">
    <property type="entry name" value="DUF6533"/>
    <property type="match status" value="1"/>
</dbReference>
<keyword evidence="1" id="KW-0472">Membrane</keyword>
<keyword evidence="1" id="KW-1133">Transmembrane helix</keyword>
<evidence type="ECO:0000256" key="1">
    <source>
        <dbReference type="SAM" id="Phobius"/>
    </source>
</evidence>
<evidence type="ECO:0000313" key="4">
    <source>
        <dbReference type="Proteomes" id="UP000283269"/>
    </source>
</evidence>
<comment type="caution">
    <text evidence="3">The sequence shown here is derived from an EMBL/GenBank/DDBJ whole genome shotgun (WGS) entry which is preliminary data.</text>
</comment>
<reference evidence="3 4" key="1">
    <citation type="journal article" date="2018" name="Evol. Lett.">
        <title>Horizontal gene cluster transfer increased hallucinogenic mushroom diversity.</title>
        <authorList>
            <person name="Reynolds H.T."/>
            <person name="Vijayakumar V."/>
            <person name="Gluck-Thaler E."/>
            <person name="Korotkin H.B."/>
            <person name="Matheny P.B."/>
            <person name="Slot J.C."/>
        </authorList>
    </citation>
    <scope>NUCLEOTIDE SEQUENCE [LARGE SCALE GENOMIC DNA]</scope>
    <source>
        <strain evidence="3 4">2631</strain>
    </source>
</reference>
<dbReference type="Proteomes" id="UP000283269">
    <property type="component" value="Unassembled WGS sequence"/>
</dbReference>
<proteinExistence type="predicted"/>
<accession>A0A409XVS7</accession>
<feature type="transmembrane region" description="Helical" evidence="1">
    <location>
        <begin position="71"/>
        <end position="93"/>
    </location>
</feature>
<feature type="transmembrane region" description="Helical" evidence="1">
    <location>
        <begin position="167"/>
        <end position="186"/>
    </location>
</feature>
<feature type="transmembrane region" description="Helical" evidence="1">
    <location>
        <begin position="40"/>
        <end position="59"/>
    </location>
</feature>
<sequence>MDDMLSLNQKLMQDIVIRKWSTCTSDALNFRWSIVKLIDITRAVSTVASLAVLLYEYIIMLSQEIRYIWRYAQHAYIAAMCLLMAALDSILMLRVYALHNKDRRVGALLVVLFCGQIGVDVHFCVGYAHMPGGVDYCQVRPHEDEDAGYTRRHPRWGLDNHEWDPEFTASSLHIALFTTLAPYALIGQVSKAHMLFGETQCCRMIMNMQTLDVTEGSSTDIENLTELILTELHTLQLELQEQ</sequence>
<dbReference type="EMBL" id="NHYD01000222">
    <property type="protein sequence ID" value="PPQ94858.1"/>
    <property type="molecule type" value="Genomic_DNA"/>
</dbReference>
<dbReference type="AlphaFoldDB" id="A0A409XVS7"/>
<name>A0A409XVS7_PSICY</name>
<feature type="domain" description="DUF6533" evidence="2">
    <location>
        <begin position="45"/>
        <end position="70"/>
    </location>
</feature>
<keyword evidence="1" id="KW-0812">Transmembrane</keyword>
<evidence type="ECO:0000313" key="3">
    <source>
        <dbReference type="EMBL" id="PPQ94858.1"/>
    </source>
</evidence>
<gene>
    <name evidence="3" type="ORF">CVT25_007230</name>
</gene>
<organism evidence="3 4">
    <name type="scientific">Psilocybe cyanescens</name>
    <dbReference type="NCBI Taxonomy" id="93625"/>
    <lineage>
        <taxon>Eukaryota</taxon>
        <taxon>Fungi</taxon>
        <taxon>Dikarya</taxon>
        <taxon>Basidiomycota</taxon>
        <taxon>Agaricomycotina</taxon>
        <taxon>Agaricomycetes</taxon>
        <taxon>Agaricomycetidae</taxon>
        <taxon>Agaricales</taxon>
        <taxon>Agaricineae</taxon>
        <taxon>Strophariaceae</taxon>
        <taxon>Psilocybe</taxon>
    </lineage>
</organism>
<dbReference type="InParanoid" id="A0A409XVS7"/>
<feature type="transmembrane region" description="Helical" evidence="1">
    <location>
        <begin position="105"/>
        <end position="128"/>
    </location>
</feature>
<dbReference type="InterPro" id="IPR045340">
    <property type="entry name" value="DUF6533"/>
</dbReference>
<dbReference type="OrthoDB" id="3242376at2759"/>